<name>A0AAV4F3T1_9GAST</name>
<sequence length="89" mass="9567">MAGGLASKTTNHPELWIVFPADTVQQNCPRQILQQAAVSKREFQPNRLSVHKSRASGQALGTPLSSGAGVGNGSNFWNHLWTPSLCTPL</sequence>
<comment type="caution">
    <text evidence="1">The sequence shown here is derived from an EMBL/GenBank/DDBJ whole genome shotgun (WGS) entry which is preliminary data.</text>
</comment>
<gene>
    <name evidence="1" type="ORF">ElyMa_005598100</name>
</gene>
<accession>A0AAV4F3T1</accession>
<keyword evidence="2" id="KW-1185">Reference proteome</keyword>
<evidence type="ECO:0000313" key="2">
    <source>
        <dbReference type="Proteomes" id="UP000762676"/>
    </source>
</evidence>
<dbReference type="Proteomes" id="UP000762676">
    <property type="component" value="Unassembled WGS sequence"/>
</dbReference>
<evidence type="ECO:0000313" key="1">
    <source>
        <dbReference type="EMBL" id="GFR68017.1"/>
    </source>
</evidence>
<protein>
    <submittedName>
        <fullName evidence="1">Uncharacterized protein</fullName>
    </submittedName>
</protein>
<dbReference type="AlphaFoldDB" id="A0AAV4F3T1"/>
<dbReference type="EMBL" id="BMAT01011175">
    <property type="protein sequence ID" value="GFR68017.1"/>
    <property type="molecule type" value="Genomic_DNA"/>
</dbReference>
<organism evidence="1 2">
    <name type="scientific">Elysia marginata</name>
    <dbReference type="NCBI Taxonomy" id="1093978"/>
    <lineage>
        <taxon>Eukaryota</taxon>
        <taxon>Metazoa</taxon>
        <taxon>Spiralia</taxon>
        <taxon>Lophotrochozoa</taxon>
        <taxon>Mollusca</taxon>
        <taxon>Gastropoda</taxon>
        <taxon>Heterobranchia</taxon>
        <taxon>Euthyneura</taxon>
        <taxon>Panpulmonata</taxon>
        <taxon>Sacoglossa</taxon>
        <taxon>Placobranchoidea</taxon>
        <taxon>Plakobranchidae</taxon>
        <taxon>Elysia</taxon>
    </lineage>
</organism>
<proteinExistence type="predicted"/>
<reference evidence="1 2" key="1">
    <citation type="journal article" date="2021" name="Elife">
        <title>Chloroplast acquisition without the gene transfer in kleptoplastic sea slugs, Plakobranchus ocellatus.</title>
        <authorList>
            <person name="Maeda T."/>
            <person name="Takahashi S."/>
            <person name="Yoshida T."/>
            <person name="Shimamura S."/>
            <person name="Takaki Y."/>
            <person name="Nagai Y."/>
            <person name="Toyoda A."/>
            <person name="Suzuki Y."/>
            <person name="Arimoto A."/>
            <person name="Ishii H."/>
            <person name="Satoh N."/>
            <person name="Nishiyama T."/>
            <person name="Hasebe M."/>
            <person name="Maruyama T."/>
            <person name="Minagawa J."/>
            <person name="Obokata J."/>
            <person name="Shigenobu S."/>
        </authorList>
    </citation>
    <scope>NUCLEOTIDE SEQUENCE [LARGE SCALE GENOMIC DNA]</scope>
</reference>